<feature type="transmembrane region" description="Helical" evidence="2">
    <location>
        <begin position="98"/>
        <end position="118"/>
    </location>
</feature>
<evidence type="ECO:0000259" key="3">
    <source>
        <dbReference type="Pfam" id="PF01757"/>
    </source>
</evidence>
<accession>A0ABQ3X487</accession>
<evidence type="ECO:0000256" key="1">
    <source>
        <dbReference type="SAM" id="MobiDB-lite"/>
    </source>
</evidence>
<feature type="transmembrane region" description="Helical" evidence="2">
    <location>
        <begin position="170"/>
        <end position="186"/>
    </location>
</feature>
<evidence type="ECO:0000256" key="2">
    <source>
        <dbReference type="SAM" id="Phobius"/>
    </source>
</evidence>
<keyword evidence="2" id="KW-0472">Membrane</keyword>
<feature type="transmembrane region" description="Helical" evidence="2">
    <location>
        <begin position="35"/>
        <end position="52"/>
    </location>
</feature>
<feature type="transmembrane region" description="Helical" evidence="2">
    <location>
        <begin position="195"/>
        <end position="217"/>
    </location>
</feature>
<feature type="transmembrane region" description="Helical" evidence="2">
    <location>
        <begin position="346"/>
        <end position="364"/>
    </location>
</feature>
<gene>
    <name evidence="5" type="ORF">Aco03nite_017360</name>
</gene>
<evidence type="ECO:0000313" key="5">
    <source>
        <dbReference type="EMBL" id="GID53332.1"/>
    </source>
</evidence>
<feature type="domain" description="Acyltransferase 3" evidence="3">
    <location>
        <begin position="32"/>
        <end position="361"/>
    </location>
</feature>
<proteinExistence type="predicted"/>
<dbReference type="Pfam" id="PF19040">
    <property type="entry name" value="SGNH"/>
    <property type="match status" value="1"/>
</dbReference>
<evidence type="ECO:0000313" key="6">
    <source>
        <dbReference type="Proteomes" id="UP000612282"/>
    </source>
</evidence>
<keyword evidence="2" id="KW-0812">Transmembrane</keyword>
<feature type="domain" description="SGNH" evidence="4">
    <location>
        <begin position="468"/>
        <end position="711"/>
    </location>
</feature>
<name>A0ABQ3X487_9ACTN</name>
<feature type="transmembrane region" description="Helical" evidence="2">
    <location>
        <begin position="385"/>
        <end position="404"/>
    </location>
</feature>
<comment type="caution">
    <text evidence="5">The sequence shown here is derived from an EMBL/GenBank/DDBJ whole genome shotgun (WGS) entry which is preliminary data.</text>
</comment>
<feature type="transmembrane region" description="Helical" evidence="2">
    <location>
        <begin position="58"/>
        <end position="77"/>
    </location>
</feature>
<keyword evidence="6" id="KW-1185">Reference proteome</keyword>
<reference evidence="5 6" key="1">
    <citation type="submission" date="2021-01" db="EMBL/GenBank/DDBJ databases">
        <title>Whole genome shotgun sequence of Actinoplanes couchii NBRC 106145.</title>
        <authorList>
            <person name="Komaki H."/>
            <person name="Tamura T."/>
        </authorList>
    </citation>
    <scope>NUCLEOTIDE SEQUENCE [LARGE SCALE GENOMIC DNA]</scope>
    <source>
        <strain evidence="5 6">NBRC 106145</strain>
    </source>
</reference>
<keyword evidence="2" id="KW-1133">Transmembrane helix</keyword>
<dbReference type="PANTHER" id="PTHR23028:SF53">
    <property type="entry name" value="ACYL_TRANSF_3 DOMAIN-CONTAINING PROTEIN"/>
    <property type="match status" value="1"/>
</dbReference>
<dbReference type="InterPro" id="IPR043968">
    <property type="entry name" value="SGNH"/>
</dbReference>
<feature type="transmembrane region" description="Helical" evidence="2">
    <location>
        <begin position="323"/>
        <end position="340"/>
    </location>
</feature>
<dbReference type="PANTHER" id="PTHR23028">
    <property type="entry name" value="ACETYLTRANSFERASE"/>
    <property type="match status" value="1"/>
</dbReference>
<dbReference type="GO" id="GO:0016746">
    <property type="term" value="F:acyltransferase activity"/>
    <property type="evidence" value="ECO:0007669"/>
    <property type="project" value="UniProtKB-KW"/>
</dbReference>
<keyword evidence="5" id="KW-0808">Transferase</keyword>
<organism evidence="5 6">
    <name type="scientific">Actinoplanes couchii</name>
    <dbReference type="NCBI Taxonomy" id="403638"/>
    <lineage>
        <taxon>Bacteria</taxon>
        <taxon>Bacillati</taxon>
        <taxon>Actinomycetota</taxon>
        <taxon>Actinomycetes</taxon>
        <taxon>Micromonosporales</taxon>
        <taxon>Micromonosporaceae</taxon>
        <taxon>Actinoplanes</taxon>
    </lineage>
</organism>
<dbReference type="InterPro" id="IPR050879">
    <property type="entry name" value="Acyltransferase_3"/>
</dbReference>
<keyword evidence="5" id="KW-0012">Acyltransferase</keyword>
<feature type="transmembrane region" description="Helical" evidence="2">
    <location>
        <begin position="254"/>
        <end position="273"/>
    </location>
</feature>
<dbReference type="EMBL" id="BOMG01000027">
    <property type="protein sequence ID" value="GID53332.1"/>
    <property type="molecule type" value="Genomic_DNA"/>
</dbReference>
<feature type="transmembrane region" description="Helical" evidence="2">
    <location>
        <begin position="279"/>
        <end position="302"/>
    </location>
</feature>
<feature type="region of interest" description="Disordered" evidence="1">
    <location>
        <begin position="1"/>
        <end position="22"/>
    </location>
</feature>
<feature type="transmembrane region" description="Helical" evidence="2">
    <location>
        <begin position="229"/>
        <end position="247"/>
    </location>
</feature>
<dbReference type="Pfam" id="PF01757">
    <property type="entry name" value="Acyl_transf_3"/>
    <property type="match status" value="1"/>
</dbReference>
<protein>
    <submittedName>
        <fullName evidence="5">Acyltransferase</fullName>
    </submittedName>
</protein>
<dbReference type="InterPro" id="IPR002656">
    <property type="entry name" value="Acyl_transf_3_dom"/>
</dbReference>
<dbReference type="Proteomes" id="UP000612282">
    <property type="component" value="Unassembled WGS sequence"/>
</dbReference>
<evidence type="ECO:0000259" key="4">
    <source>
        <dbReference type="Pfam" id="PF19040"/>
    </source>
</evidence>
<sequence>MSSTTETIEHQHPNGTKGPAHAAPAHLRFRPDIEGMRAIAVTLVVLSHAGIATLEGGYVGVDVFFVISGFLITTLLFKELDRTGRISLATFYARRATRLLPASTVVLLVTVVASWLWVPATRFGSIAWDAIYATFYGINWRLANEGVQYMNADAAPSPLQHFWSLAVEEQFYLIWPLLLLIFALLTKRSATKRRILVIVTLVLVVVGSLAVSVWQTGESAPWAYFGAHTRAWELAIGAFVAVGAANLTRIPRTAAAILTWLGLAAVVTSAFLYTEETPFPGYAAALPVLGSAAIIAGGFAGSRHGVVALLKAWPFQQIGKYSYSWYLWHWPALMIVPFILDVEPNLPLNLGLAAGSLVMAIGSYHLIENPARNHGWAKAKARRGIAVGLALSSIAAIVAQLGAMNPPQLATGDPAVSTRKVVAAAADPEAELRRIIAGSAGLGELPRNITPKVQRARWDLPKYYATKCHLEFEDLAAPGPCVFGDPAGTASVYLFGDSHAAHWYPAMDTIAKERGWKLLVRTKSACQASLVHSYAIVFKRPYTECDNWRNDVLAEIARARPAMVVISSNGNNNGGLLDATGNRIDEVPAAEQDKLWAAGWAGTFKAIRHRDTRLVLIEDTPWPGKDVPDCLATHSRNASRCARPAGESFAFPARQALVSQQAKALGVTVIPTGQWFCTAEVCPSVVGNIVTWRDNSHISTRYATMLAPLLDARLPKIRN</sequence>